<gene>
    <name evidence="2" type="ORF">HHUB_1633</name>
</gene>
<dbReference type="Pfam" id="PF12680">
    <property type="entry name" value="SnoaL_2"/>
    <property type="match status" value="1"/>
</dbReference>
<dbReference type="InterPro" id="IPR032710">
    <property type="entry name" value="NTF2-like_dom_sf"/>
</dbReference>
<name>A0A0U5H118_9EURY</name>
<reference evidence="3" key="1">
    <citation type="journal article" date="2016" name="Environ. Microbiol.">
        <title>The complete genome of a viable archaeum isolated from 123-million-year-old rock salt.</title>
        <authorList>
            <person name="Jaakkola S.T."/>
            <person name="Pfeiffer F."/>
            <person name="Ravantti J.J."/>
            <person name="Guo Q."/>
            <person name="Liu Y."/>
            <person name="Chen X."/>
            <person name="Ma H."/>
            <person name="Yang C."/>
            <person name="Oksanen H.M."/>
            <person name="Bamford D.H."/>
        </authorList>
    </citation>
    <scope>NUCLEOTIDE SEQUENCE</scope>
    <source>
        <strain evidence="3">JI20-1</strain>
    </source>
</reference>
<dbReference type="RefSeq" id="WP_059056112.1">
    <property type="nucleotide sequence ID" value="NZ_CEML01000002.1"/>
</dbReference>
<evidence type="ECO:0000313" key="2">
    <source>
        <dbReference type="EMBL" id="CQH50501.1"/>
    </source>
</evidence>
<dbReference type="GeneID" id="26658313"/>
<evidence type="ECO:0000313" key="3">
    <source>
        <dbReference type="Proteomes" id="UP000066737"/>
    </source>
</evidence>
<accession>A0A0U5H118</accession>
<dbReference type="STRING" id="1407499.HHUB_1633"/>
<dbReference type="Gene3D" id="3.10.450.50">
    <property type="match status" value="1"/>
</dbReference>
<feature type="domain" description="SnoaL-like" evidence="1">
    <location>
        <begin position="8"/>
        <end position="106"/>
    </location>
</feature>
<dbReference type="KEGG" id="hhb:Hhub_1633"/>
<dbReference type="InterPro" id="IPR037401">
    <property type="entry name" value="SnoaL-like"/>
</dbReference>
<dbReference type="OrthoDB" id="252595at2157"/>
<sequence>MTDYAERVHEYYDAVDADRIDDLLDLFADDVVYDRPGQPPIEGKAELEAFYREGRPLEDGSHTVHDVLVDGSRAAVRGTFSGVQDGEDVEFGFADVHVFEDGRIAERYTYTDRDTV</sequence>
<dbReference type="SUPFAM" id="SSF54427">
    <property type="entry name" value="NTF2-like"/>
    <property type="match status" value="1"/>
</dbReference>
<dbReference type="Proteomes" id="UP000066737">
    <property type="component" value="Chromosome I"/>
</dbReference>
<dbReference type="AlphaFoldDB" id="A0A0U5H118"/>
<proteinExistence type="predicted"/>
<protein>
    <submittedName>
        <fullName evidence="2">DUF1486 family protein</fullName>
    </submittedName>
</protein>
<keyword evidence="3" id="KW-1185">Reference proteome</keyword>
<organism evidence="2 3">
    <name type="scientific">Halobacterium hubeiense</name>
    <dbReference type="NCBI Taxonomy" id="1407499"/>
    <lineage>
        <taxon>Archaea</taxon>
        <taxon>Methanobacteriati</taxon>
        <taxon>Methanobacteriota</taxon>
        <taxon>Stenosarchaea group</taxon>
        <taxon>Halobacteria</taxon>
        <taxon>Halobacteriales</taxon>
        <taxon>Halobacteriaceae</taxon>
        <taxon>Halobacterium</taxon>
    </lineage>
</organism>
<dbReference type="EMBL" id="LN831302">
    <property type="protein sequence ID" value="CQH50501.1"/>
    <property type="molecule type" value="Genomic_DNA"/>
</dbReference>
<evidence type="ECO:0000259" key="1">
    <source>
        <dbReference type="Pfam" id="PF12680"/>
    </source>
</evidence>